<keyword evidence="1" id="KW-0812">Transmembrane</keyword>
<keyword evidence="3" id="KW-1185">Reference proteome</keyword>
<dbReference type="AlphaFoldDB" id="A0A7G9R470"/>
<sequence>MPYGPRNESTSREWLLVIAAGITVMLVAEESGTSVAVGLALALVGVVGLAWRLLRNR</sequence>
<evidence type="ECO:0000313" key="2">
    <source>
        <dbReference type="EMBL" id="QNN50395.1"/>
    </source>
</evidence>
<feature type="transmembrane region" description="Helical" evidence="1">
    <location>
        <begin position="12"/>
        <end position="28"/>
    </location>
</feature>
<gene>
    <name evidence="2" type="ORF">H9L10_05100</name>
</gene>
<protein>
    <submittedName>
        <fullName evidence="2">Uncharacterized protein</fullName>
    </submittedName>
</protein>
<organism evidence="2 3">
    <name type="scientific">Phycicoccus endophyticus</name>
    <dbReference type="NCBI Taxonomy" id="1690220"/>
    <lineage>
        <taxon>Bacteria</taxon>
        <taxon>Bacillati</taxon>
        <taxon>Actinomycetota</taxon>
        <taxon>Actinomycetes</taxon>
        <taxon>Micrococcales</taxon>
        <taxon>Intrasporangiaceae</taxon>
        <taxon>Phycicoccus</taxon>
    </lineage>
</organism>
<keyword evidence="1" id="KW-1133">Transmembrane helix</keyword>
<dbReference type="RefSeq" id="WP_166098023.1">
    <property type="nucleotide sequence ID" value="NZ_BMMY01000001.1"/>
</dbReference>
<dbReference type="EMBL" id="CP060712">
    <property type="protein sequence ID" value="QNN50395.1"/>
    <property type="molecule type" value="Genomic_DNA"/>
</dbReference>
<keyword evidence="1" id="KW-0472">Membrane</keyword>
<dbReference type="Proteomes" id="UP000515976">
    <property type="component" value="Chromosome"/>
</dbReference>
<reference evidence="2 3" key="1">
    <citation type="submission" date="2020-08" db="EMBL/GenBank/DDBJ databases">
        <title>Genome sequence of Phycicoccus endophyticus JCM 31784T.</title>
        <authorList>
            <person name="Hyun D.-W."/>
            <person name="Bae J.-W."/>
        </authorList>
    </citation>
    <scope>NUCLEOTIDE SEQUENCE [LARGE SCALE GENOMIC DNA]</scope>
    <source>
        <strain evidence="2 3">JCM 31784</strain>
    </source>
</reference>
<feature type="transmembrane region" description="Helical" evidence="1">
    <location>
        <begin position="34"/>
        <end position="54"/>
    </location>
</feature>
<evidence type="ECO:0000313" key="3">
    <source>
        <dbReference type="Proteomes" id="UP000515976"/>
    </source>
</evidence>
<name>A0A7G9R470_9MICO</name>
<dbReference type="KEGG" id="pei:H9L10_05100"/>
<proteinExistence type="predicted"/>
<evidence type="ECO:0000256" key="1">
    <source>
        <dbReference type="SAM" id="Phobius"/>
    </source>
</evidence>
<accession>A0A7G9R470</accession>